<protein>
    <submittedName>
        <fullName evidence="1">Uncharacterized protein DUF3570</fullName>
    </submittedName>
</protein>
<dbReference type="Proteomes" id="UP000295707">
    <property type="component" value="Unassembled WGS sequence"/>
</dbReference>
<dbReference type="InterPro" id="IPR021953">
    <property type="entry name" value="DUF3570"/>
</dbReference>
<sequence length="380" mass="42678">MEAAVAATRAWRHRIAAILLLLPALTHSAILPEDRADALYHSYDGGGVTVTGPSILVRKGDAKRFSASANYYADSISSASIDVVTQGSEYSESRDQYSVGLDYLHADTTMSLAYTNSEESDYKADTYSVTFSQTLFGNMTTVNLGYSRGFDDVFRNGDTSFSETADHQNYHMSLTQVLTRDLLLSLNYDAVTDEGFLNNPYRSVAFLDTSTPSGIGFEPEAYPNTRTSNAVSANFLYYLPYRATIKAGYRYYADDWDIAAHTAELAYVHPFGKHWIFETGYRFYTQSEAEFYADFFPRADAQNFKARDKELSQFTDHTISLGVSYDLPGGKRGFIDKTTLNLKYSYILFKYDNFTDLSDSSLPDYEFSASVIQAFASIWY</sequence>
<evidence type="ECO:0000313" key="2">
    <source>
        <dbReference type="Proteomes" id="UP000295707"/>
    </source>
</evidence>
<reference evidence="1 2" key="1">
    <citation type="submission" date="2019-03" db="EMBL/GenBank/DDBJ databases">
        <title>Genomic Encyclopedia of Type Strains, Phase IV (KMG-IV): sequencing the most valuable type-strain genomes for metagenomic binning, comparative biology and taxonomic classification.</title>
        <authorList>
            <person name="Goeker M."/>
        </authorList>
    </citation>
    <scope>NUCLEOTIDE SEQUENCE [LARGE SCALE GENOMIC DNA]</scope>
    <source>
        <strain evidence="1 2">DSM 19610</strain>
    </source>
</reference>
<gene>
    <name evidence="1" type="ORF">DFR30_0277</name>
</gene>
<evidence type="ECO:0000313" key="1">
    <source>
        <dbReference type="EMBL" id="TCK17057.1"/>
    </source>
</evidence>
<accession>A0A4R1H5Q5</accession>
<name>A0A4R1H5Q5_9GAMM</name>
<dbReference type="EMBL" id="SMFX01000001">
    <property type="protein sequence ID" value="TCK17057.1"/>
    <property type="molecule type" value="Genomic_DNA"/>
</dbReference>
<proteinExistence type="predicted"/>
<dbReference type="Pfam" id="PF12094">
    <property type="entry name" value="DUF3570"/>
    <property type="match status" value="1"/>
</dbReference>
<organism evidence="1 2">
    <name type="scientific">Thiogranum longum</name>
    <dbReference type="NCBI Taxonomy" id="1537524"/>
    <lineage>
        <taxon>Bacteria</taxon>
        <taxon>Pseudomonadati</taxon>
        <taxon>Pseudomonadota</taxon>
        <taxon>Gammaproteobacteria</taxon>
        <taxon>Chromatiales</taxon>
        <taxon>Ectothiorhodospiraceae</taxon>
        <taxon>Thiogranum</taxon>
    </lineage>
</organism>
<comment type="caution">
    <text evidence="1">The sequence shown here is derived from an EMBL/GenBank/DDBJ whole genome shotgun (WGS) entry which is preliminary data.</text>
</comment>
<dbReference type="OrthoDB" id="5450709at2"/>
<keyword evidence="2" id="KW-1185">Reference proteome</keyword>
<dbReference type="AlphaFoldDB" id="A0A4R1H5Q5"/>